<evidence type="ECO:0000256" key="5">
    <source>
        <dbReference type="SAM" id="Phobius"/>
    </source>
</evidence>
<feature type="transmembrane region" description="Helical" evidence="5">
    <location>
        <begin position="160"/>
        <end position="178"/>
    </location>
</feature>
<name>A0A3B1AVK0_9ZZZZ</name>
<dbReference type="InterPro" id="IPR009915">
    <property type="entry name" value="NnrU_dom"/>
</dbReference>
<keyword evidence="3 5" id="KW-1133">Transmembrane helix</keyword>
<evidence type="ECO:0000259" key="6">
    <source>
        <dbReference type="Pfam" id="PF07298"/>
    </source>
</evidence>
<organism evidence="7">
    <name type="scientific">hydrothermal vent metagenome</name>
    <dbReference type="NCBI Taxonomy" id="652676"/>
    <lineage>
        <taxon>unclassified sequences</taxon>
        <taxon>metagenomes</taxon>
        <taxon>ecological metagenomes</taxon>
    </lineage>
</organism>
<feature type="transmembrane region" description="Helical" evidence="5">
    <location>
        <begin position="121"/>
        <end position="139"/>
    </location>
</feature>
<gene>
    <name evidence="7" type="ORF">MNBD_ALPHA03-1348</name>
</gene>
<comment type="subcellular location">
    <subcellularLocation>
        <location evidence="1">Membrane</location>
        <topology evidence="1">Multi-pass membrane protein</topology>
    </subcellularLocation>
</comment>
<proteinExistence type="predicted"/>
<dbReference type="GO" id="GO:0016020">
    <property type="term" value="C:membrane"/>
    <property type="evidence" value="ECO:0007669"/>
    <property type="project" value="UniProtKB-SubCell"/>
</dbReference>
<evidence type="ECO:0000256" key="4">
    <source>
        <dbReference type="ARBA" id="ARBA00023136"/>
    </source>
</evidence>
<dbReference type="Pfam" id="PF07298">
    <property type="entry name" value="NnrU"/>
    <property type="match status" value="1"/>
</dbReference>
<keyword evidence="2 5" id="KW-0812">Transmembrane</keyword>
<dbReference type="AlphaFoldDB" id="A0A3B1AVK0"/>
<feature type="transmembrane region" description="Helical" evidence="5">
    <location>
        <begin position="37"/>
        <end position="58"/>
    </location>
</feature>
<feature type="transmembrane region" description="Helical" evidence="5">
    <location>
        <begin position="6"/>
        <end position="25"/>
    </location>
</feature>
<dbReference type="EMBL" id="UOFW01000065">
    <property type="protein sequence ID" value="VAX03844.1"/>
    <property type="molecule type" value="Genomic_DNA"/>
</dbReference>
<reference evidence="7" key="1">
    <citation type="submission" date="2018-06" db="EMBL/GenBank/DDBJ databases">
        <authorList>
            <person name="Zhirakovskaya E."/>
        </authorList>
    </citation>
    <scope>NUCLEOTIDE SEQUENCE</scope>
</reference>
<sequence>MSIYLYMGILLFCSLHLYPMICANCRQSITQKIGEKPFKGIFSILAFLSIAIIVYGWRSSEPSFIYTPPEWGPAITKILMLPMLFLFLSYGNIKRFIRHPQLTSILLWAGAHLLSNGDSRSLVLFSSLILWALLAMYFLNRRDGPWQKPKPSPIFTDLKAVVGTLLIYALIAYCHIYISGVSLTYS</sequence>
<feature type="transmembrane region" description="Helical" evidence="5">
    <location>
        <begin position="70"/>
        <end position="89"/>
    </location>
</feature>
<protein>
    <recommendedName>
        <fullName evidence="6">NnrU domain-containing protein</fullName>
    </recommendedName>
</protein>
<evidence type="ECO:0000256" key="2">
    <source>
        <dbReference type="ARBA" id="ARBA00022692"/>
    </source>
</evidence>
<evidence type="ECO:0000256" key="1">
    <source>
        <dbReference type="ARBA" id="ARBA00004141"/>
    </source>
</evidence>
<evidence type="ECO:0000313" key="7">
    <source>
        <dbReference type="EMBL" id="VAX03844.1"/>
    </source>
</evidence>
<keyword evidence="4 5" id="KW-0472">Membrane</keyword>
<feature type="domain" description="NnrU" evidence="6">
    <location>
        <begin position="5"/>
        <end position="182"/>
    </location>
</feature>
<evidence type="ECO:0000256" key="3">
    <source>
        <dbReference type="ARBA" id="ARBA00022989"/>
    </source>
</evidence>
<accession>A0A3B1AVK0</accession>